<name>A0ABM7RJP3_9BACT</name>
<gene>
    <name evidence="3" type="ORF">HAHE_17160</name>
</gene>
<dbReference type="Gene3D" id="3.60.10.10">
    <property type="entry name" value="Endonuclease/exonuclease/phosphatase"/>
    <property type="match status" value="1"/>
</dbReference>
<keyword evidence="3" id="KW-0255">Endonuclease</keyword>
<keyword evidence="3" id="KW-0540">Nuclease</keyword>
<evidence type="ECO:0000313" key="4">
    <source>
        <dbReference type="Proteomes" id="UP001374893"/>
    </source>
</evidence>
<dbReference type="EMBL" id="AP024702">
    <property type="protein sequence ID" value="BCX47808.1"/>
    <property type="molecule type" value="Genomic_DNA"/>
</dbReference>
<dbReference type="InterPro" id="IPR050410">
    <property type="entry name" value="CCR4/nocturin_mRNA_transcr"/>
</dbReference>
<dbReference type="Proteomes" id="UP001374893">
    <property type="component" value="Chromosome"/>
</dbReference>
<dbReference type="Pfam" id="PF03372">
    <property type="entry name" value="Exo_endo_phos"/>
    <property type="match status" value="1"/>
</dbReference>
<dbReference type="InterPro" id="IPR005135">
    <property type="entry name" value="Endo/exonuclease/phosphatase"/>
</dbReference>
<dbReference type="GO" id="GO:0004519">
    <property type="term" value="F:endonuclease activity"/>
    <property type="evidence" value="ECO:0007669"/>
    <property type="project" value="UniProtKB-KW"/>
</dbReference>
<dbReference type="PANTHER" id="PTHR12121">
    <property type="entry name" value="CARBON CATABOLITE REPRESSOR PROTEIN 4"/>
    <property type="match status" value="1"/>
</dbReference>
<dbReference type="InterPro" id="IPR036691">
    <property type="entry name" value="Endo/exonu/phosph_ase_sf"/>
</dbReference>
<organism evidence="3 4">
    <name type="scientific">Haloferula helveola</name>
    <dbReference type="NCBI Taxonomy" id="490095"/>
    <lineage>
        <taxon>Bacteria</taxon>
        <taxon>Pseudomonadati</taxon>
        <taxon>Verrucomicrobiota</taxon>
        <taxon>Verrucomicrobiia</taxon>
        <taxon>Verrucomicrobiales</taxon>
        <taxon>Verrucomicrobiaceae</taxon>
        <taxon>Haloferula</taxon>
    </lineage>
</organism>
<sequence>MGAEPAEVAATDLRVMSYNVMWEENGVRAGNKTLPVWQERRKLVRDILRRHQPDVVGLQETSPEQQVGLAEDNPGYGILYDRKLNNTNPILYRADRFNVSSSGAFVLNDRPEKPDTNIGVRKASFARLVDRRTGQPFTVFNIHLDGRGDGSTRRISAVRLAERMAAERNPVILTGDFNCRRTSPTLQFFLGEKALPNDTGESSKSPRPLRDSLLTTDPDHKLIDFVMVDPDFKVRSAVQLRDVDRKASDHFPVLAVVSLGKAEEEDTRSEP</sequence>
<evidence type="ECO:0000313" key="3">
    <source>
        <dbReference type="EMBL" id="BCX47808.1"/>
    </source>
</evidence>
<feature type="region of interest" description="Disordered" evidence="1">
    <location>
        <begin position="192"/>
        <end position="215"/>
    </location>
</feature>
<reference evidence="3 4" key="1">
    <citation type="submission" date="2021-06" db="EMBL/GenBank/DDBJ databases">
        <title>Complete genome of Haloferula helveola possessing various polysaccharide degrading enzymes.</title>
        <authorList>
            <person name="Takami H."/>
            <person name="Huang C."/>
            <person name="Hamasaki K."/>
        </authorList>
    </citation>
    <scope>NUCLEOTIDE SEQUENCE [LARGE SCALE GENOMIC DNA]</scope>
    <source>
        <strain evidence="3 4">CN-1</strain>
    </source>
</reference>
<feature type="domain" description="Endonuclease/exonuclease/phosphatase" evidence="2">
    <location>
        <begin position="17"/>
        <end position="250"/>
    </location>
</feature>
<proteinExistence type="predicted"/>
<keyword evidence="4" id="KW-1185">Reference proteome</keyword>
<dbReference type="SUPFAM" id="SSF56219">
    <property type="entry name" value="DNase I-like"/>
    <property type="match status" value="1"/>
</dbReference>
<keyword evidence="3" id="KW-0378">Hydrolase</keyword>
<accession>A0ABM7RJP3</accession>
<evidence type="ECO:0000259" key="2">
    <source>
        <dbReference type="Pfam" id="PF03372"/>
    </source>
</evidence>
<dbReference type="PANTHER" id="PTHR12121:SF36">
    <property type="entry name" value="ENDONUCLEASE_EXONUCLEASE_PHOSPHATASE DOMAIN-CONTAINING PROTEIN"/>
    <property type="match status" value="1"/>
</dbReference>
<protein>
    <submittedName>
        <fullName evidence="3">Endonuclease-phosphatase domain-containing protein</fullName>
    </submittedName>
</protein>
<evidence type="ECO:0000256" key="1">
    <source>
        <dbReference type="SAM" id="MobiDB-lite"/>
    </source>
</evidence>